<evidence type="ECO:0008006" key="2">
    <source>
        <dbReference type="Google" id="ProtNLM"/>
    </source>
</evidence>
<dbReference type="PATRIC" id="fig|1461584.3.peg.2472"/>
<dbReference type="InterPro" id="IPR027417">
    <property type="entry name" value="P-loop_NTPase"/>
</dbReference>
<evidence type="ECO:0000313" key="1">
    <source>
        <dbReference type="EMBL" id="CEA09133.1"/>
    </source>
</evidence>
<dbReference type="AlphaFoldDB" id="A0A078MPI6"/>
<dbReference type="Gene3D" id="3.40.50.300">
    <property type="entry name" value="P-loop containing nucleotide triphosphate hydrolases"/>
    <property type="match status" value="1"/>
</dbReference>
<name>A0A078MPI6_9MICC</name>
<protein>
    <recommendedName>
        <fullName evidence="2">Cytidylate kinase</fullName>
    </recommendedName>
</protein>
<sequence length="203" mass="21144">MSRTRPVLLAVDGFSGAGKSSLADELMRTFAERNVPAALFRLEDIYPGWDGLAAGMDCYRRQVLEPLAAGRPARWRAWDWEAGGWGAGRTTEPAAVVLCEGVGALHAAARPLLDAGVWLQAPAALRRRRALARDGETYAPHWERWAAQEGAWAAADDAAAAADLVLDGGAPGNAAAVLALLSGSGTGSGSATAPMPGVTAGWR</sequence>
<dbReference type="EMBL" id="LN483071">
    <property type="protein sequence ID" value="CEA09133.1"/>
    <property type="molecule type" value="Genomic_DNA"/>
</dbReference>
<gene>
    <name evidence="1" type="ORF">BN1051_02497</name>
</gene>
<organism evidence="1">
    <name type="scientific">Arthrobacter saudimassiliensis</name>
    <dbReference type="NCBI Taxonomy" id="1461584"/>
    <lineage>
        <taxon>Bacteria</taxon>
        <taxon>Bacillati</taxon>
        <taxon>Actinomycetota</taxon>
        <taxon>Actinomycetes</taxon>
        <taxon>Micrococcales</taxon>
        <taxon>Micrococcaceae</taxon>
        <taxon>Arthrobacter</taxon>
    </lineage>
</organism>
<reference evidence="1" key="1">
    <citation type="submission" date="2014-07" db="EMBL/GenBank/DDBJ databases">
        <authorList>
            <person name="Urmite Genomes Urmite Genomes"/>
        </authorList>
    </citation>
    <scope>NUCLEOTIDE SEQUENCE</scope>
    <source>
        <strain evidence="1">11W110_air</strain>
    </source>
</reference>
<dbReference type="SUPFAM" id="SSF52540">
    <property type="entry name" value="P-loop containing nucleoside triphosphate hydrolases"/>
    <property type="match status" value="1"/>
</dbReference>
<proteinExistence type="predicted"/>
<accession>A0A078MPI6</accession>